<evidence type="ECO:0000313" key="1">
    <source>
        <dbReference type="EMBL" id="UUX51239.1"/>
    </source>
</evidence>
<evidence type="ECO:0000313" key="2">
    <source>
        <dbReference type="Proteomes" id="UP001060336"/>
    </source>
</evidence>
<name>A0A9J7AV79_9PROT</name>
<dbReference type="KEGG" id="naci:NUH88_05985"/>
<organism evidence="1 2">
    <name type="scientific">Nisaea acidiphila</name>
    <dbReference type="NCBI Taxonomy" id="1862145"/>
    <lineage>
        <taxon>Bacteria</taxon>
        <taxon>Pseudomonadati</taxon>
        <taxon>Pseudomonadota</taxon>
        <taxon>Alphaproteobacteria</taxon>
        <taxon>Rhodospirillales</taxon>
        <taxon>Thalassobaculaceae</taxon>
        <taxon>Nisaea</taxon>
    </lineage>
</organism>
<keyword evidence="2" id="KW-1185">Reference proteome</keyword>
<sequence>MTTGGGHERASLEEQLFLASSLAQDLRAAVFEAVPRIGLSELAHSLLVPDTPEAQVVLDRAVQDPIAARMLEQVARRVAVATFAEVAAASSGDLAHRTADGFNLRLLASLAEDGPLYLLVDRTEAGAGAPRLLVCIPVRGEPVLTPLPEDGDYPLQLLLAPDAPLVEAFRDPDTRFFLT</sequence>
<dbReference type="RefSeq" id="WP_257770612.1">
    <property type="nucleotide sequence ID" value="NZ_CP102480.1"/>
</dbReference>
<accession>A0A9J7AV79</accession>
<protein>
    <submittedName>
        <fullName evidence="1">Uncharacterized protein</fullName>
    </submittedName>
</protein>
<gene>
    <name evidence="1" type="ORF">NUH88_05985</name>
</gene>
<dbReference type="AlphaFoldDB" id="A0A9J7AV79"/>
<proteinExistence type="predicted"/>
<reference evidence="1" key="1">
    <citation type="submission" date="2022-08" db="EMBL/GenBank/DDBJ databases">
        <title>Nisaea acidiphila sp. nov., isolated from a marine algal debris and emended description of the genus Nisaea Urios et al. 2008.</title>
        <authorList>
            <person name="Kwon K."/>
        </authorList>
    </citation>
    <scope>NUCLEOTIDE SEQUENCE</scope>
    <source>
        <strain evidence="1">MEBiC11861</strain>
    </source>
</reference>
<dbReference type="EMBL" id="CP102480">
    <property type="protein sequence ID" value="UUX51239.1"/>
    <property type="molecule type" value="Genomic_DNA"/>
</dbReference>
<dbReference type="Proteomes" id="UP001060336">
    <property type="component" value="Chromosome"/>
</dbReference>